<dbReference type="InterPro" id="IPR016215">
    <property type="entry name" value="NTA_MOA"/>
</dbReference>
<dbReference type="GO" id="GO:0016705">
    <property type="term" value="F:oxidoreductase activity, acting on paired donors, with incorporation or reduction of molecular oxygen"/>
    <property type="evidence" value="ECO:0007669"/>
    <property type="project" value="InterPro"/>
</dbReference>
<keyword evidence="1 6" id="KW-0285">Flavoprotein</keyword>
<evidence type="ECO:0000256" key="1">
    <source>
        <dbReference type="ARBA" id="ARBA00022630"/>
    </source>
</evidence>
<feature type="domain" description="Luciferase-like" evidence="7">
    <location>
        <begin position="23"/>
        <end position="359"/>
    </location>
</feature>
<keyword evidence="4 8" id="KW-0503">Monooxygenase</keyword>
<organism evidence="8 9">
    <name type="scientific">Paracoccus versutus</name>
    <name type="common">Thiobacillus versutus</name>
    <dbReference type="NCBI Taxonomy" id="34007"/>
    <lineage>
        <taxon>Bacteria</taxon>
        <taxon>Pseudomonadati</taxon>
        <taxon>Pseudomonadota</taxon>
        <taxon>Alphaproteobacteria</taxon>
        <taxon>Rhodobacterales</taxon>
        <taxon>Paracoccaceae</taxon>
        <taxon>Paracoccus</taxon>
    </lineage>
</organism>
<dbReference type="GO" id="GO:0004497">
    <property type="term" value="F:monooxygenase activity"/>
    <property type="evidence" value="ECO:0007669"/>
    <property type="project" value="UniProtKB-KW"/>
</dbReference>
<sequence length="413" mass="43752">MARMLHIGLALARTWGPPPAPDQALALDCALAVRAEAAHLDFVFKPDSLYIDPKGAGPRIARAALDPTLVLTAVAGATRRIGLVTTVSTSFNPPYVAARQLQTLNWLSNGRAGWNIVTALDGERNFGLAAMPSAAERYARAAEFTDVVRRLWDSHGAEGLAAIDHCGAFYQVEGPLNVPRHPARVALFQAGASAEGRGFAASVADAIFASVPDPAAGQELRSDLQRRARAAGRDDAPRLLPGFHAYLAPSRSEAQEMFREAQARRDPAALRAKLGALVGRDLGDWPEDRPLTPADLPAGDAALRSRTHSGLLQRLIRQESPPLRDLLLRPEVANSGHWTFVGTPAEALAEIAAWSDAGAMDGFIALPGGSGESLDLLLSELIPALAEARRFRHAYAGETLAAHLGLASPASSG</sequence>
<dbReference type="InterPro" id="IPR051260">
    <property type="entry name" value="Diverse_substr_monoxygenases"/>
</dbReference>
<evidence type="ECO:0000313" key="9">
    <source>
        <dbReference type="Proteomes" id="UP000256941"/>
    </source>
</evidence>
<feature type="binding site" evidence="6">
    <location>
        <position position="193"/>
    </location>
    <ligand>
        <name>FMN</name>
        <dbReference type="ChEBI" id="CHEBI:58210"/>
    </ligand>
</feature>
<gene>
    <name evidence="8" type="ORF">BDD41_3384</name>
</gene>
<evidence type="ECO:0000256" key="3">
    <source>
        <dbReference type="ARBA" id="ARBA00023002"/>
    </source>
</evidence>
<dbReference type="InterPro" id="IPR036661">
    <property type="entry name" value="Luciferase-like_sf"/>
</dbReference>
<dbReference type="PIRSF" id="PIRSF000337">
    <property type="entry name" value="NTA_MOA"/>
    <property type="match status" value="1"/>
</dbReference>
<dbReference type="Gene3D" id="3.20.20.30">
    <property type="entry name" value="Luciferase-like domain"/>
    <property type="match status" value="1"/>
</dbReference>
<dbReference type="AlphaFoldDB" id="A0A3D9XCP0"/>
<evidence type="ECO:0000313" key="8">
    <source>
        <dbReference type="EMBL" id="REF68345.1"/>
    </source>
</evidence>
<evidence type="ECO:0000256" key="2">
    <source>
        <dbReference type="ARBA" id="ARBA00022643"/>
    </source>
</evidence>
<dbReference type="SUPFAM" id="SSF51679">
    <property type="entry name" value="Bacterial luciferase-like"/>
    <property type="match status" value="1"/>
</dbReference>
<proteinExistence type="inferred from homology"/>
<feature type="binding site" evidence="6">
    <location>
        <position position="138"/>
    </location>
    <ligand>
        <name>FMN</name>
        <dbReference type="ChEBI" id="CHEBI:58210"/>
    </ligand>
</feature>
<accession>A0A3D9XCP0</accession>
<evidence type="ECO:0000256" key="6">
    <source>
        <dbReference type="PIRSR" id="PIRSR000337-1"/>
    </source>
</evidence>
<dbReference type="NCBIfam" id="TIGR03860">
    <property type="entry name" value="FMN_nitrolo"/>
    <property type="match status" value="1"/>
</dbReference>
<keyword evidence="3" id="KW-0560">Oxidoreductase</keyword>
<dbReference type="RefSeq" id="WP_072462914.1">
    <property type="nucleotide sequence ID" value="NZ_CP038197.1"/>
</dbReference>
<dbReference type="PANTHER" id="PTHR30011:SF16">
    <property type="entry name" value="C2H2 FINGER DOMAIN TRANSCRIPTION FACTOR (EUROFUNG)-RELATED"/>
    <property type="match status" value="1"/>
</dbReference>
<dbReference type="Pfam" id="PF00296">
    <property type="entry name" value="Bac_luciferase"/>
    <property type="match status" value="1"/>
</dbReference>
<evidence type="ECO:0000256" key="4">
    <source>
        <dbReference type="ARBA" id="ARBA00023033"/>
    </source>
</evidence>
<dbReference type="EMBL" id="QTUJ01000003">
    <property type="protein sequence ID" value="REF68345.1"/>
    <property type="molecule type" value="Genomic_DNA"/>
</dbReference>
<evidence type="ECO:0000259" key="7">
    <source>
        <dbReference type="Pfam" id="PF00296"/>
    </source>
</evidence>
<reference evidence="8 9" key="1">
    <citation type="submission" date="2018-08" db="EMBL/GenBank/DDBJ databases">
        <title>Genomic Encyclopedia of Archaeal and Bacterial Type Strains, Phase II (KMG-II): from individual species to whole genera.</title>
        <authorList>
            <person name="Goeker M."/>
        </authorList>
    </citation>
    <scope>NUCLEOTIDE SEQUENCE [LARGE SCALE GENOMIC DNA]</scope>
    <source>
        <strain evidence="8 9">DSM 17099</strain>
    </source>
</reference>
<feature type="binding site" evidence="6">
    <location>
        <position position="86"/>
    </location>
    <ligand>
        <name>FMN</name>
        <dbReference type="ChEBI" id="CHEBI:58210"/>
    </ligand>
</feature>
<comment type="similarity">
    <text evidence="5">Belongs to the NtaA/SnaA/DszA monooxygenase family.</text>
</comment>
<name>A0A3D9XCP0_PARVE</name>
<dbReference type="Proteomes" id="UP000256941">
    <property type="component" value="Unassembled WGS sequence"/>
</dbReference>
<dbReference type="PANTHER" id="PTHR30011">
    <property type="entry name" value="ALKANESULFONATE MONOOXYGENASE-RELATED"/>
    <property type="match status" value="1"/>
</dbReference>
<protein>
    <submittedName>
        <fullName evidence="8">FMN-dependent oxidoreductase (Nitrilotriacetate monooxygenase family)</fullName>
    </submittedName>
</protein>
<feature type="binding site" evidence="6">
    <location>
        <position position="47"/>
    </location>
    <ligand>
        <name>FMN</name>
        <dbReference type="ChEBI" id="CHEBI:58210"/>
    </ligand>
</feature>
<dbReference type="InterPro" id="IPR011251">
    <property type="entry name" value="Luciferase-like_dom"/>
</dbReference>
<comment type="caution">
    <text evidence="8">The sequence shown here is derived from an EMBL/GenBank/DDBJ whole genome shotgun (WGS) entry which is preliminary data.</text>
</comment>
<keyword evidence="2 6" id="KW-0288">FMN</keyword>
<dbReference type="GeneID" id="51369093"/>
<evidence type="ECO:0000256" key="5">
    <source>
        <dbReference type="ARBA" id="ARBA00033748"/>
    </source>
</evidence>